<dbReference type="EMBL" id="FUZV01000001">
    <property type="protein sequence ID" value="SKC39976.1"/>
    <property type="molecule type" value="Genomic_DNA"/>
</dbReference>
<keyword evidence="3 5" id="KW-0479">Metal-binding</keyword>
<keyword evidence="7" id="KW-1185">Reference proteome</keyword>
<evidence type="ECO:0000256" key="1">
    <source>
        <dbReference type="ARBA" id="ARBA00022448"/>
    </source>
</evidence>
<dbReference type="STRING" id="428993.SAMN06296058_0054"/>
<dbReference type="RefSeq" id="WP_079722505.1">
    <property type="nucleotide sequence ID" value="NZ_BMCL01000003.1"/>
</dbReference>
<dbReference type="SUPFAM" id="SSF46458">
    <property type="entry name" value="Globin-like"/>
    <property type="match status" value="1"/>
</dbReference>
<dbReference type="OrthoDB" id="25954at2"/>
<evidence type="ECO:0000313" key="7">
    <source>
        <dbReference type="Proteomes" id="UP000190341"/>
    </source>
</evidence>
<dbReference type="Proteomes" id="UP000190341">
    <property type="component" value="Unassembled WGS sequence"/>
</dbReference>
<name>A0A1T5ILD0_9GAMM</name>
<proteinExistence type="predicted"/>
<keyword evidence="4 5" id="KW-0408">Iron</keyword>
<evidence type="ECO:0000256" key="4">
    <source>
        <dbReference type="ARBA" id="ARBA00023004"/>
    </source>
</evidence>
<feature type="binding site" description="distal binding residue" evidence="5">
    <location>
        <position position="58"/>
    </location>
    <ligand>
        <name>heme</name>
        <dbReference type="ChEBI" id="CHEBI:30413"/>
    </ligand>
    <ligandPart>
        <name>Fe</name>
        <dbReference type="ChEBI" id="CHEBI:18248"/>
    </ligandPart>
</feature>
<evidence type="ECO:0000256" key="5">
    <source>
        <dbReference type="PIRSR" id="PIRSR601486-1"/>
    </source>
</evidence>
<evidence type="ECO:0000256" key="3">
    <source>
        <dbReference type="ARBA" id="ARBA00022723"/>
    </source>
</evidence>
<evidence type="ECO:0000256" key="2">
    <source>
        <dbReference type="ARBA" id="ARBA00022617"/>
    </source>
</evidence>
<dbReference type="InterPro" id="IPR001486">
    <property type="entry name" value="Hemoglobin_trunc"/>
</dbReference>
<evidence type="ECO:0000313" key="6">
    <source>
        <dbReference type="EMBL" id="SKC39976.1"/>
    </source>
</evidence>
<gene>
    <name evidence="6" type="ORF">SAMN06296058_0054</name>
</gene>
<dbReference type="CDD" id="cd08916">
    <property type="entry name" value="TrHb3_P"/>
    <property type="match status" value="1"/>
</dbReference>
<sequence>MRFSPEDEENFTGPSLRLCSEEEVVKLVADFYARVRQDALLGPVFSSQVKDWAWHEAHLVAFWSALLRGTRRFHGAPVSRHLEMPGLTAEFFERWLQVFEQTTADCGNPALQTMANESARSIGNTFWLRYQSFHSPDRDPQPLACCAL</sequence>
<dbReference type="GO" id="GO:0019825">
    <property type="term" value="F:oxygen binding"/>
    <property type="evidence" value="ECO:0007669"/>
    <property type="project" value="InterPro"/>
</dbReference>
<keyword evidence="2 5" id="KW-0349">Heme</keyword>
<keyword evidence="1" id="KW-0813">Transport</keyword>
<reference evidence="6 7" key="1">
    <citation type="submission" date="2017-02" db="EMBL/GenBank/DDBJ databases">
        <authorList>
            <person name="Peterson S.W."/>
        </authorList>
    </citation>
    <scope>NUCLEOTIDE SEQUENCE [LARGE SCALE GENOMIC DNA]</scope>
    <source>
        <strain evidence="6 7">P15</strain>
    </source>
</reference>
<dbReference type="Pfam" id="PF01152">
    <property type="entry name" value="Bac_globin"/>
    <property type="match status" value="1"/>
</dbReference>
<organism evidence="6 7">
    <name type="scientific">Pseudoxanthomonas indica</name>
    <dbReference type="NCBI Taxonomy" id="428993"/>
    <lineage>
        <taxon>Bacteria</taxon>
        <taxon>Pseudomonadati</taxon>
        <taxon>Pseudomonadota</taxon>
        <taxon>Gammaproteobacteria</taxon>
        <taxon>Lysobacterales</taxon>
        <taxon>Lysobacteraceae</taxon>
        <taxon>Pseudoxanthomonas</taxon>
    </lineage>
</organism>
<protein>
    <submittedName>
        <fullName evidence="6">Hemoglobin</fullName>
    </submittedName>
</protein>
<dbReference type="GO" id="GO:0046872">
    <property type="term" value="F:metal ion binding"/>
    <property type="evidence" value="ECO:0007669"/>
    <property type="project" value="UniProtKB-KW"/>
</dbReference>
<dbReference type="InterPro" id="IPR009050">
    <property type="entry name" value="Globin-like_sf"/>
</dbReference>
<dbReference type="GO" id="GO:0020037">
    <property type="term" value="F:heme binding"/>
    <property type="evidence" value="ECO:0007669"/>
    <property type="project" value="InterPro"/>
</dbReference>
<dbReference type="InterPro" id="IPR012292">
    <property type="entry name" value="Globin/Proto"/>
</dbReference>
<accession>A0A1T5ILD0</accession>
<dbReference type="Gene3D" id="1.10.490.10">
    <property type="entry name" value="Globins"/>
    <property type="match status" value="1"/>
</dbReference>
<dbReference type="AlphaFoldDB" id="A0A1T5ILD0"/>